<keyword evidence="1" id="KW-0472">Membrane</keyword>
<keyword evidence="1" id="KW-0812">Transmembrane</keyword>
<dbReference type="InterPro" id="IPR021682">
    <property type="entry name" value="DUF2933"/>
</dbReference>
<dbReference type="RefSeq" id="WP_059724581.1">
    <property type="nucleotide sequence ID" value="NZ_LOYI01000055.1"/>
</dbReference>
<evidence type="ECO:0000256" key="1">
    <source>
        <dbReference type="SAM" id="Phobius"/>
    </source>
</evidence>
<name>A0AB73GD35_9BURK</name>
<proteinExistence type="predicted"/>
<dbReference type="Pfam" id="PF11666">
    <property type="entry name" value="DUF2933"/>
    <property type="match status" value="1"/>
</dbReference>
<dbReference type="AlphaFoldDB" id="A0AB73GD35"/>
<feature type="transmembrane region" description="Helical" evidence="1">
    <location>
        <begin position="32"/>
        <end position="53"/>
    </location>
</feature>
<gene>
    <name evidence="2" type="ORF">WJ53_00585</name>
</gene>
<reference evidence="2 3" key="1">
    <citation type="submission" date="2015-11" db="EMBL/GenBank/DDBJ databases">
        <title>Expanding the genomic diversity of Burkholderia species for the development of highly accurate diagnostics.</title>
        <authorList>
            <person name="Sahl J."/>
            <person name="Keim P."/>
            <person name="Wagner D."/>
        </authorList>
    </citation>
    <scope>NUCLEOTIDE SEQUENCE [LARGE SCALE GENOMIC DNA]</scope>
    <source>
        <strain evidence="2 3">MSMB2058</strain>
    </source>
</reference>
<accession>A0AB73GD35</accession>
<evidence type="ECO:0008006" key="4">
    <source>
        <dbReference type="Google" id="ProtNLM"/>
    </source>
</evidence>
<protein>
    <recommendedName>
        <fullName evidence="4">DUF2933 domain-containing protein</fullName>
    </recommendedName>
</protein>
<dbReference type="Proteomes" id="UP000061665">
    <property type="component" value="Unassembled WGS sequence"/>
</dbReference>
<keyword evidence="1" id="KW-1133">Transmembrane helix</keyword>
<organism evidence="2 3">
    <name type="scientific">Burkholderia ubonensis</name>
    <dbReference type="NCBI Taxonomy" id="101571"/>
    <lineage>
        <taxon>Bacteria</taxon>
        <taxon>Pseudomonadati</taxon>
        <taxon>Pseudomonadota</taxon>
        <taxon>Betaproteobacteria</taxon>
        <taxon>Burkholderiales</taxon>
        <taxon>Burkholderiaceae</taxon>
        <taxon>Burkholderia</taxon>
        <taxon>Burkholderia cepacia complex</taxon>
    </lineage>
</organism>
<dbReference type="EMBL" id="LOZE01000012">
    <property type="protein sequence ID" value="KVM39910.1"/>
    <property type="molecule type" value="Genomic_DNA"/>
</dbReference>
<feature type="transmembrane region" description="Helical" evidence="1">
    <location>
        <begin position="7"/>
        <end position="26"/>
    </location>
</feature>
<evidence type="ECO:0000313" key="2">
    <source>
        <dbReference type="EMBL" id="KVM39910.1"/>
    </source>
</evidence>
<evidence type="ECO:0000313" key="3">
    <source>
        <dbReference type="Proteomes" id="UP000061665"/>
    </source>
</evidence>
<comment type="caution">
    <text evidence="2">The sequence shown here is derived from an EMBL/GenBank/DDBJ whole genome shotgun (WGS) entry which is preliminary data.</text>
</comment>
<sequence>MKCNLKTMVTIVLVLVAAIAIGYWALPQSRSMLATLAVIAGTFICPLSMLFMMRGMHSHTDAHDQGGRLNDEAKR</sequence>